<dbReference type="CDD" id="cd16936">
    <property type="entry name" value="HATPase_RsbW-like"/>
    <property type="match status" value="1"/>
</dbReference>
<sequence>MAEDLTHLAGDPAVIARVFDQAPLLILATEGADHRIVAATGAYRVFADRPHMVGGLTRDVFVTMTGQHVFQPLDEVYTTGQPLTLREWRVQVDMPTTGGSKESFIDLLLAPRTGPDGAIAGVTVVMFEVTERVRERQADQRRAAEAERRYEQARELIDTLQRELLPSGVPVLPRVQLAAGYLLADTDTAAGGDWFDALALPGGRVAMVVGDVVGHGVAASATMGQLRILLHEQLATGAGIPAALRALDAAAGRIRGARAATVCVLVLDPVTGDVEYCTGGHPPPLIVSPGGEARYLPVTGAGPLGVGGAFTGEAVGSQRLAPGELVLLYTDGILERPGRELAQSSVELAQVAGDIAAGRALPGDPESMADRVCTQILEIQTRLTGYSDDITLLAGQLVPPPADLTLRLTAGEVVLARIRDRFREWLAAARVPDEDARVLLHAVVELATNATEHAYLDVPGPHPVTVTATLTPAGEAIVRVADQGRWRPPAPSADRGLGLRLVTQLTDNLSIEHDEHGTTATVTHRPSCPACLHAADSLTWTPHVRSAPPADLLVVLDQPSAPGPRIRLDGPVDTVTVRKLEAAALKAGSSGGRSLTLDLAGVTHLASAGVSALHRLAARHRDNQSTLTLYAPVGSPADMILSLVQLDHVTDNPDPAG</sequence>
<dbReference type="InterPro" id="IPR002645">
    <property type="entry name" value="STAS_dom"/>
</dbReference>
<feature type="coiled-coil region" evidence="2">
    <location>
        <begin position="136"/>
        <end position="163"/>
    </location>
</feature>
<dbReference type="SMART" id="SM00331">
    <property type="entry name" value="PP2C_SIG"/>
    <property type="match status" value="1"/>
</dbReference>
<evidence type="ECO:0000259" key="3">
    <source>
        <dbReference type="PROSITE" id="PS50801"/>
    </source>
</evidence>
<dbReference type="CDD" id="cd07043">
    <property type="entry name" value="STAS_anti-anti-sigma_factors"/>
    <property type="match status" value="1"/>
</dbReference>
<dbReference type="InterPro" id="IPR036513">
    <property type="entry name" value="STAS_dom_sf"/>
</dbReference>
<keyword evidence="2" id="KW-0175">Coiled coil</keyword>
<evidence type="ECO:0000256" key="1">
    <source>
        <dbReference type="ARBA" id="ARBA00022801"/>
    </source>
</evidence>
<dbReference type="InterPro" id="IPR036890">
    <property type="entry name" value="HATPase_C_sf"/>
</dbReference>
<dbReference type="InterPro" id="IPR003594">
    <property type="entry name" value="HATPase_dom"/>
</dbReference>
<dbReference type="SUPFAM" id="SSF55874">
    <property type="entry name" value="ATPase domain of HSP90 chaperone/DNA topoisomerase II/histidine kinase"/>
    <property type="match status" value="1"/>
</dbReference>
<dbReference type="SUPFAM" id="SSF81606">
    <property type="entry name" value="PP2C-like"/>
    <property type="match status" value="1"/>
</dbReference>
<dbReference type="PROSITE" id="PS50801">
    <property type="entry name" value="STAS"/>
    <property type="match status" value="1"/>
</dbReference>
<organism evidence="4 5">
    <name type="scientific">Actinoplanes ianthinogenes</name>
    <dbReference type="NCBI Taxonomy" id="122358"/>
    <lineage>
        <taxon>Bacteria</taxon>
        <taxon>Bacillati</taxon>
        <taxon>Actinomycetota</taxon>
        <taxon>Actinomycetes</taxon>
        <taxon>Micromonosporales</taxon>
        <taxon>Micromonosporaceae</taxon>
        <taxon>Actinoplanes</taxon>
    </lineage>
</organism>
<dbReference type="Proteomes" id="UP000676967">
    <property type="component" value="Chromosome"/>
</dbReference>
<keyword evidence="1" id="KW-0378">Hydrolase</keyword>
<dbReference type="Gene3D" id="3.30.450.20">
    <property type="entry name" value="PAS domain"/>
    <property type="match status" value="1"/>
</dbReference>
<gene>
    <name evidence="4" type="ORF">Aiant_80580</name>
</gene>
<keyword evidence="5" id="KW-1185">Reference proteome</keyword>
<dbReference type="InterPro" id="IPR001932">
    <property type="entry name" value="PPM-type_phosphatase-like_dom"/>
</dbReference>
<dbReference type="Pfam" id="PF13466">
    <property type="entry name" value="STAS_2"/>
    <property type="match status" value="1"/>
</dbReference>
<dbReference type="Gene3D" id="3.60.40.10">
    <property type="entry name" value="PPM-type phosphatase domain"/>
    <property type="match status" value="1"/>
</dbReference>
<dbReference type="Pfam" id="PF07228">
    <property type="entry name" value="SpoIIE"/>
    <property type="match status" value="1"/>
</dbReference>
<dbReference type="EMBL" id="AP023356">
    <property type="protein sequence ID" value="BCJ47401.1"/>
    <property type="molecule type" value="Genomic_DNA"/>
</dbReference>
<evidence type="ECO:0000313" key="4">
    <source>
        <dbReference type="EMBL" id="BCJ47401.1"/>
    </source>
</evidence>
<name>A0ABN6CQA9_9ACTN</name>
<reference evidence="4 5" key="1">
    <citation type="submission" date="2020-08" db="EMBL/GenBank/DDBJ databases">
        <title>Whole genome shotgun sequence of Actinoplanes ianthinogenes NBRC 13996.</title>
        <authorList>
            <person name="Komaki H."/>
            <person name="Tamura T."/>
        </authorList>
    </citation>
    <scope>NUCLEOTIDE SEQUENCE [LARGE SCALE GENOMIC DNA]</scope>
    <source>
        <strain evidence="4 5">NBRC 13996</strain>
    </source>
</reference>
<dbReference type="InterPro" id="IPR052016">
    <property type="entry name" value="Bact_Sigma-Reg"/>
</dbReference>
<protein>
    <recommendedName>
        <fullName evidence="3">STAS domain-containing protein</fullName>
    </recommendedName>
</protein>
<accession>A0ABN6CQA9</accession>
<dbReference type="RefSeq" id="WP_189329821.1">
    <property type="nucleotide sequence ID" value="NZ_AP023356.1"/>
</dbReference>
<evidence type="ECO:0000313" key="5">
    <source>
        <dbReference type="Proteomes" id="UP000676967"/>
    </source>
</evidence>
<proteinExistence type="predicted"/>
<dbReference type="InterPro" id="IPR036457">
    <property type="entry name" value="PPM-type-like_dom_sf"/>
</dbReference>
<dbReference type="Gene3D" id="3.30.565.10">
    <property type="entry name" value="Histidine kinase-like ATPase, C-terminal domain"/>
    <property type="match status" value="1"/>
</dbReference>
<dbReference type="InterPro" id="IPR058548">
    <property type="entry name" value="MlaB-like_STAS"/>
</dbReference>
<dbReference type="Pfam" id="PF13581">
    <property type="entry name" value="HATPase_c_2"/>
    <property type="match status" value="1"/>
</dbReference>
<feature type="domain" description="STAS" evidence="3">
    <location>
        <begin position="566"/>
        <end position="629"/>
    </location>
</feature>
<dbReference type="Gene3D" id="3.30.750.24">
    <property type="entry name" value="STAS domain"/>
    <property type="match status" value="1"/>
</dbReference>
<dbReference type="PANTHER" id="PTHR43156:SF2">
    <property type="entry name" value="STAGE II SPORULATION PROTEIN E"/>
    <property type="match status" value="1"/>
</dbReference>
<dbReference type="PANTHER" id="PTHR43156">
    <property type="entry name" value="STAGE II SPORULATION PROTEIN E-RELATED"/>
    <property type="match status" value="1"/>
</dbReference>
<evidence type="ECO:0000256" key="2">
    <source>
        <dbReference type="SAM" id="Coils"/>
    </source>
</evidence>
<dbReference type="SUPFAM" id="SSF52091">
    <property type="entry name" value="SpoIIaa-like"/>
    <property type="match status" value="1"/>
</dbReference>